<keyword evidence="3" id="KW-1185">Reference proteome</keyword>
<feature type="region of interest" description="Disordered" evidence="1">
    <location>
        <begin position="25"/>
        <end position="44"/>
    </location>
</feature>
<evidence type="ECO:0000313" key="2">
    <source>
        <dbReference type="EMBL" id="WMV58342.1"/>
    </source>
</evidence>
<dbReference type="Proteomes" id="UP001234989">
    <property type="component" value="Chromosome 12"/>
</dbReference>
<sequence>VQIYLRVLKSTRKHWYITKEHIQKSGERTGRTGVPGALRGAGRQPSNFRGLVGAHWLAQRPKG</sequence>
<proteinExistence type="predicted"/>
<accession>A0AAF0V4Y2</accession>
<gene>
    <name evidence="2" type="ORF">MTR67_051727</name>
</gene>
<reference evidence="2" key="1">
    <citation type="submission" date="2023-08" db="EMBL/GenBank/DDBJ databases">
        <title>A de novo genome assembly of Solanum verrucosum Schlechtendal, a Mexican diploid species geographically isolated from the other diploid A-genome species in potato relatives.</title>
        <authorList>
            <person name="Hosaka K."/>
        </authorList>
    </citation>
    <scope>NUCLEOTIDE SEQUENCE</scope>
    <source>
        <tissue evidence="2">Young leaves</tissue>
    </source>
</reference>
<dbReference type="EMBL" id="CP133623">
    <property type="protein sequence ID" value="WMV58342.1"/>
    <property type="molecule type" value="Genomic_DNA"/>
</dbReference>
<dbReference type="AlphaFoldDB" id="A0AAF0V4Y2"/>
<name>A0AAF0V4Y2_SOLVR</name>
<protein>
    <submittedName>
        <fullName evidence="2">Uncharacterized protein</fullName>
    </submittedName>
</protein>
<evidence type="ECO:0000256" key="1">
    <source>
        <dbReference type="SAM" id="MobiDB-lite"/>
    </source>
</evidence>
<feature type="non-terminal residue" evidence="2">
    <location>
        <position position="1"/>
    </location>
</feature>
<evidence type="ECO:0000313" key="3">
    <source>
        <dbReference type="Proteomes" id="UP001234989"/>
    </source>
</evidence>
<organism evidence="2 3">
    <name type="scientific">Solanum verrucosum</name>
    <dbReference type="NCBI Taxonomy" id="315347"/>
    <lineage>
        <taxon>Eukaryota</taxon>
        <taxon>Viridiplantae</taxon>
        <taxon>Streptophyta</taxon>
        <taxon>Embryophyta</taxon>
        <taxon>Tracheophyta</taxon>
        <taxon>Spermatophyta</taxon>
        <taxon>Magnoliopsida</taxon>
        <taxon>eudicotyledons</taxon>
        <taxon>Gunneridae</taxon>
        <taxon>Pentapetalae</taxon>
        <taxon>asterids</taxon>
        <taxon>lamiids</taxon>
        <taxon>Solanales</taxon>
        <taxon>Solanaceae</taxon>
        <taxon>Solanoideae</taxon>
        <taxon>Solaneae</taxon>
        <taxon>Solanum</taxon>
    </lineage>
</organism>